<evidence type="ECO:0000313" key="4">
    <source>
        <dbReference type="Proteomes" id="UP000253426"/>
    </source>
</evidence>
<reference evidence="3 4" key="1">
    <citation type="submission" date="2018-06" db="EMBL/GenBank/DDBJ databases">
        <title>Genomic Encyclopedia of Type Strains, Phase IV (KMG-IV): sequencing the most valuable type-strain genomes for metagenomic binning, comparative biology and taxonomic classification.</title>
        <authorList>
            <person name="Goeker M."/>
        </authorList>
    </citation>
    <scope>NUCLEOTIDE SEQUENCE [LARGE SCALE GENOMIC DNA]</scope>
    <source>
        <strain evidence="3 4">DSM 25532</strain>
    </source>
</reference>
<evidence type="ECO:0000259" key="2">
    <source>
        <dbReference type="Pfam" id="PF03412"/>
    </source>
</evidence>
<dbReference type="RefSeq" id="WP_113956365.1">
    <property type="nucleotide sequence ID" value="NZ_QNRR01000001.1"/>
</dbReference>
<dbReference type="AlphaFoldDB" id="A0A366HUS1"/>
<feature type="transmembrane region" description="Helical" evidence="1">
    <location>
        <begin position="7"/>
        <end position="24"/>
    </location>
</feature>
<name>A0A366HUS1_9BACT</name>
<keyword evidence="1" id="KW-1133">Transmembrane helix</keyword>
<comment type="caution">
    <text evidence="3">The sequence shown here is derived from an EMBL/GenBank/DDBJ whole genome shotgun (WGS) entry which is preliminary data.</text>
</comment>
<keyword evidence="1" id="KW-0472">Membrane</keyword>
<sequence length="263" mass="29453">MNVLQFGVYILGAACCWCGSWLARKFPGQWWMAAPLMVLAIPCAVYGLYYARLWDEPIWLYQLRAVPGAELLAALGGLLVGWFHWHLPRRFAGSLGFVSCFFLLWLSVPYLKQLISPLRKDQLHEKWKDGVCMQSTTSTCGPASAATLLKSMGIEVTEKELATEAFTTSSGTENWYLNHALQRRGIDCSYVLRAPGSSDLLYPAIAGVRLGARAGHFIAIIGETPEHYIVGEPLSGRRLLRKDRLDRSGYEFTGFFMLLKKNP</sequence>
<protein>
    <submittedName>
        <fullName evidence="3">Peptidase C39-like protein</fullName>
    </submittedName>
</protein>
<feature type="domain" description="Peptidase C39" evidence="2">
    <location>
        <begin position="131"/>
        <end position="262"/>
    </location>
</feature>
<dbReference type="InterPro" id="IPR005074">
    <property type="entry name" value="Peptidase_C39"/>
</dbReference>
<dbReference type="GO" id="GO:0008233">
    <property type="term" value="F:peptidase activity"/>
    <property type="evidence" value="ECO:0007669"/>
    <property type="project" value="InterPro"/>
</dbReference>
<gene>
    <name evidence="3" type="ORF">DES53_101226</name>
</gene>
<feature type="transmembrane region" description="Helical" evidence="1">
    <location>
        <begin position="30"/>
        <end position="51"/>
    </location>
</feature>
<keyword evidence="4" id="KW-1185">Reference proteome</keyword>
<feature type="transmembrane region" description="Helical" evidence="1">
    <location>
        <begin position="91"/>
        <end position="111"/>
    </location>
</feature>
<organism evidence="3 4">
    <name type="scientific">Roseimicrobium gellanilyticum</name>
    <dbReference type="NCBI Taxonomy" id="748857"/>
    <lineage>
        <taxon>Bacteria</taxon>
        <taxon>Pseudomonadati</taxon>
        <taxon>Verrucomicrobiota</taxon>
        <taxon>Verrucomicrobiia</taxon>
        <taxon>Verrucomicrobiales</taxon>
        <taxon>Verrucomicrobiaceae</taxon>
        <taxon>Roseimicrobium</taxon>
    </lineage>
</organism>
<dbReference type="Gene3D" id="3.90.70.10">
    <property type="entry name" value="Cysteine proteinases"/>
    <property type="match status" value="1"/>
</dbReference>
<feature type="transmembrane region" description="Helical" evidence="1">
    <location>
        <begin position="63"/>
        <end position="85"/>
    </location>
</feature>
<evidence type="ECO:0000313" key="3">
    <source>
        <dbReference type="EMBL" id="RBP47429.1"/>
    </source>
</evidence>
<dbReference type="EMBL" id="QNRR01000001">
    <property type="protein sequence ID" value="RBP47429.1"/>
    <property type="molecule type" value="Genomic_DNA"/>
</dbReference>
<accession>A0A366HUS1</accession>
<dbReference type="GO" id="GO:0016020">
    <property type="term" value="C:membrane"/>
    <property type="evidence" value="ECO:0007669"/>
    <property type="project" value="InterPro"/>
</dbReference>
<evidence type="ECO:0000256" key="1">
    <source>
        <dbReference type="SAM" id="Phobius"/>
    </source>
</evidence>
<dbReference type="OrthoDB" id="6637574at2"/>
<dbReference type="Proteomes" id="UP000253426">
    <property type="component" value="Unassembled WGS sequence"/>
</dbReference>
<keyword evidence="1" id="KW-0812">Transmembrane</keyword>
<dbReference type="GO" id="GO:0006508">
    <property type="term" value="P:proteolysis"/>
    <property type="evidence" value="ECO:0007669"/>
    <property type="project" value="InterPro"/>
</dbReference>
<proteinExistence type="predicted"/>
<dbReference type="GO" id="GO:0005524">
    <property type="term" value="F:ATP binding"/>
    <property type="evidence" value="ECO:0007669"/>
    <property type="project" value="InterPro"/>
</dbReference>
<dbReference type="Pfam" id="PF03412">
    <property type="entry name" value="Peptidase_C39"/>
    <property type="match status" value="1"/>
</dbReference>